<dbReference type="InterPro" id="IPR006578">
    <property type="entry name" value="MADF-dom"/>
</dbReference>
<dbReference type="Proteomes" id="UP001353858">
    <property type="component" value="Unassembled WGS sequence"/>
</dbReference>
<gene>
    <name evidence="3" type="ORF">RN001_003015</name>
</gene>
<comment type="caution">
    <text evidence="3">The sequence shown here is derived from an EMBL/GenBank/DDBJ whole genome shotgun (WGS) entry which is preliminary data.</text>
</comment>
<evidence type="ECO:0000256" key="1">
    <source>
        <dbReference type="SAM" id="MobiDB-lite"/>
    </source>
</evidence>
<evidence type="ECO:0000259" key="2">
    <source>
        <dbReference type="PROSITE" id="PS51029"/>
    </source>
</evidence>
<dbReference type="EMBL" id="JARPUR010000001">
    <property type="protein sequence ID" value="KAK4886744.1"/>
    <property type="molecule type" value="Genomic_DNA"/>
</dbReference>
<evidence type="ECO:0000313" key="3">
    <source>
        <dbReference type="EMBL" id="KAK4886744.1"/>
    </source>
</evidence>
<accession>A0AAN7Q5V6</accession>
<dbReference type="GO" id="GO:0006357">
    <property type="term" value="P:regulation of transcription by RNA polymerase II"/>
    <property type="evidence" value="ECO:0007669"/>
    <property type="project" value="TreeGrafter"/>
</dbReference>
<dbReference type="SMART" id="SM00595">
    <property type="entry name" value="MADF"/>
    <property type="match status" value="1"/>
</dbReference>
<protein>
    <recommendedName>
        <fullName evidence="2">MADF domain-containing protein</fullName>
    </recommendedName>
</protein>
<proteinExistence type="predicted"/>
<feature type="compositionally biased region" description="Low complexity" evidence="1">
    <location>
        <begin position="153"/>
        <end position="163"/>
    </location>
</feature>
<organism evidence="3 4">
    <name type="scientific">Aquatica leii</name>
    <dbReference type="NCBI Taxonomy" id="1421715"/>
    <lineage>
        <taxon>Eukaryota</taxon>
        <taxon>Metazoa</taxon>
        <taxon>Ecdysozoa</taxon>
        <taxon>Arthropoda</taxon>
        <taxon>Hexapoda</taxon>
        <taxon>Insecta</taxon>
        <taxon>Pterygota</taxon>
        <taxon>Neoptera</taxon>
        <taxon>Endopterygota</taxon>
        <taxon>Coleoptera</taxon>
        <taxon>Polyphaga</taxon>
        <taxon>Elateriformia</taxon>
        <taxon>Elateroidea</taxon>
        <taxon>Lampyridae</taxon>
        <taxon>Luciolinae</taxon>
        <taxon>Aquatica</taxon>
    </lineage>
</organism>
<dbReference type="GO" id="GO:0005634">
    <property type="term" value="C:nucleus"/>
    <property type="evidence" value="ECO:0007669"/>
    <property type="project" value="TreeGrafter"/>
</dbReference>
<feature type="region of interest" description="Disordered" evidence="1">
    <location>
        <begin position="153"/>
        <end position="174"/>
    </location>
</feature>
<reference evidence="4" key="1">
    <citation type="submission" date="2023-01" db="EMBL/GenBank/DDBJ databases">
        <title>Key to firefly adult light organ development and bioluminescence: homeobox transcription factors regulate luciferase expression and transportation to peroxisome.</title>
        <authorList>
            <person name="Fu X."/>
        </authorList>
    </citation>
    <scope>NUCLEOTIDE SEQUENCE [LARGE SCALE GENOMIC DNA]</scope>
</reference>
<dbReference type="Pfam" id="PF10545">
    <property type="entry name" value="MADF_DNA_bdg"/>
    <property type="match status" value="1"/>
</dbReference>
<feature type="domain" description="MADF" evidence="2">
    <location>
        <begin position="7"/>
        <end position="92"/>
    </location>
</feature>
<dbReference type="InterPro" id="IPR039353">
    <property type="entry name" value="TF_Adf1"/>
</dbReference>
<dbReference type="PROSITE" id="PS51029">
    <property type="entry name" value="MADF"/>
    <property type="match status" value="1"/>
</dbReference>
<keyword evidence="4" id="KW-1185">Reference proteome</keyword>
<sequence>MTLDDGRLIDLVQSYSYLYDRKRSDFKDAKKKDLAWAEIGKLLGYTDEECKRRWLYLREKYVKEKNGKSSGSEAVKQWDFFNSLRWLDMHIMKRKTKSNCSKEMQETTSQESQSQDTIEICQEDFSINGEAEEEPIGSRSPVFLNEILIWSPSSSRPSTPSTSRSKKRKVNQGNGTLEILDSLQNMGNTVTNMATRILNTKKVED</sequence>
<dbReference type="PANTHER" id="PTHR12243:SF60">
    <property type="entry name" value="SI:CH211-15D5.12-RELATED"/>
    <property type="match status" value="1"/>
</dbReference>
<name>A0AAN7Q5V6_9COLE</name>
<evidence type="ECO:0000313" key="4">
    <source>
        <dbReference type="Proteomes" id="UP001353858"/>
    </source>
</evidence>
<dbReference type="GO" id="GO:0005667">
    <property type="term" value="C:transcription regulator complex"/>
    <property type="evidence" value="ECO:0007669"/>
    <property type="project" value="TreeGrafter"/>
</dbReference>
<dbReference type="AlphaFoldDB" id="A0AAN7Q5V6"/>
<dbReference type="PANTHER" id="PTHR12243">
    <property type="entry name" value="MADF DOMAIN TRANSCRIPTION FACTOR"/>
    <property type="match status" value="1"/>
</dbReference>